<dbReference type="AlphaFoldDB" id="L8PEQ5"/>
<organism evidence="1 2">
    <name type="scientific">Streptomyces viridochromogenes Tue57</name>
    <dbReference type="NCBI Taxonomy" id="1160705"/>
    <lineage>
        <taxon>Bacteria</taxon>
        <taxon>Bacillati</taxon>
        <taxon>Actinomycetota</taxon>
        <taxon>Actinomycetes</taxon>
        <taxon>Kitasatosporales</taxon>
        <taxon>Streptomycetaceae</taxon>
        <taxon>Streptomyces</taxon>
    </lineage>
</organism>
<protein>
    <submittedName>
        <fullName evidence="1">Uncharacterized protein</fullName>
    </submittedName>
</protein>
<comment type="caution">
    <text evidence="1">The sequence shown here is derived from an EMBL/GenBank/DDBJ whole genome shotgun (WGS) entry which is preliminary data.</text>
</comment>
<evidence type="ECO:0000313" key="2">
    <source>
        <dbReference type="Proteomes" id="UP000011205"/>
    </source>
</evidence>
<dbReference type="EMBL" id="AMLP01000124">
    <property type="protein sequence ID" value="ELS54890.1"/>
    <property type="molecule type" value="Genomic_DNA"/>
</dbReference>
<name>L8PEQ5_STRVR</name>
<sequence>MGHERAFRSRLASDGCQSTGRHCRVTMSLDWVIGHSRVKGLCADR</sequence>
<reference evidence="1 2" key="1">
    <citation type="journal article" date="2013" name="Genome Announc.">
        <title>Draft Genome Sequence of Streptomyces viridochromogenes Strain Tu57, Producer of Avilamycin.</title>
        <authorList>
            <person name="Gruning B.A."/>
            <person name="Erxleben A."/>
            <person name="Hahnlein A."/>
            <person name="Gunther S."/>
        </authorList>
    </citation>
    <scope>NUCLEOTIDE SEQUENCE [LARGE SCALE GENOMIC DNA]</scope>
    <source>
        <strain evidence="1 2">Tue57</strain>
    </source>
</reference>
<accession>L8PEQ5</accession>
<dbReference type="Proteomes" id="UP000011205">
    <property type="component" value="Unassembled WGS sequence"/>
</dbReference>
<evidence type="ECO:0000313" key="1">
    <source>
        <dbReference type="EMBL" id="ELS54890.1"/>
    </source>
</evidence>
<dbReference type="PATRIC" id="fig|1160705.3.peg.4029"/>
<gene>
    <name evidence="1" type="ORF">STVIR_4071</name>
</gene>
<proteinExistence type="predicted"/>